<keyword evidence="1" id="KW-1133">Transmembrane helix</keyword>
<feature type="transmembrane region" description="Helical" evidence="1">
    <location>
        <begin position="176"/>
        <end position="200"/>
    </location>
</feature>
<gene>
    <name evidence="2" type="ORF">DFJ43DRAFT_1154782</name>
</gene>
<reference evidence="2" key="2">
    <citation type="journal article" date="2023" name="Proc. Natl. Acad. Sci. U.S.A.">
        <title>A global phylogenomic analysis of the shiitake genus Lentinula.</title>
        <authorList>
            <person name="Sierra-Patev S."/>
            <person name="Min B."/>
            <person name="Naranjo-Ortiz M."/>
            <person name="Looney B."/>
            <person name="Konkel Z."/>
            <person name="Slot J.C."/>
            <person name="Sakamoto Y."/>
            <person name="Steenwyk J.L."/>
            <person name="Rokas A."/>
            <person name="Carro J."/>
            <person name="Camarero S."/>
            <person name="Ferreira P."/>
            <person name="Molpeceres G."/>
            <person name="Ruiz-Duenas F.J."/>
            <person name="Serrano A."/>
            <person name="Henrissat B."/>
            <person name="Drula E."/>
            <person name="Hughes K.W."/>
            <person name="Mata J.L."/>
            <person name="Ishikawa N.K."/>
            <person name="Vargas-Isla R."/>
            <person name="Ushijima S."/>
            <person name="Smith C.A."/>
            <person name="Donoghue J."/>
            <person name="Ahrendt S."/>
            <person name="Andreopoulos W."/>
            <person name="He G."/>
            <person name="LaButti K."/>
            <person name="Lipzen A."/>
            <person name="Ng V."/>
            <person name="Riley R."/>
            <person name="Sandor L."/>
            <person name="Barry K."/>
            <person name="Martinez A.T."/>
            <person name="Xiao Y."/>
            <person name="Gibbons J.G."/>
            <person name="Terashima K."/>
            <person name="Grigoriev I.V."/>
            <person name="Hibbett D."/>
        </authorList>
    </citation>
    <scope>NUCLEOTIDE SEQUENCE</scope>
    <source>
        <strain evidence="2">ET3784</strain>
    </source>
</reference>
<accession>A0AA38JGB0</accession>
<evidence type="ECO:0000313" key="3">
    <source>
        <dbReference type="Proteomes" id="UP001176059"/>
    </source>
</evidence>
<dbReference type="EMBL" id="JANVFO010000026">
    <property type="protein sequence ID" value="KAJ3732064.1"/>
    <property type="molecule type" value="Genomic_DNA"/>
</dbReference>
<organism evidence="2 3">
    <name type="scientific">Lentinula guzmanii</name>
    <dbReference type="NCBI Taxonomy" id="2804957"/>
    <lineage>
        <taxon>Eukaryota</taxon>
        <taxon>Fungi</taxon>
        <taxon>Dikarya</taxon>
        <taxon>Basidiomycota</taxon>
        <taxon>Agaricomycotina</taxon>
        <taxon>Agaricomycetes</taxon>
        <taxon>Agaricomycetidae</taxon>
        <taxon>Agaricales</taxon>
        <taxon>Marasmiineae</taxon>
        <taxon>Omphalotaceae</taxon>
        <taxon>Lentinula</taxon>
    </lineage>
</organism>
<dbReference type="Proteomes" id="UP001176059">
    <property type="component" value="Unassembled WGS sequence"/>
</dbReference>
<protein>
    <submittedName>
        <fullName evidence="2">Uncharacterized protein</fullName>
    </submittedName>
</protein>
<keyword evidence="3" id="KW-1185">Reference proteome</keyword>
<name>A0AA38JGB0_9AGAR</name>
<evidence type="ECO:0000256" key="1">
    <source>
        <dbReference type="SAM" id="Phobius"/>
    </source>
</evidence>
<dbReference type="Gene3D" id="2.60.120.260">
    <property type="entry name" value="Galactose-binding domain-like"/>
    <property type="match status" value="1"/>
</dbReference>
<keyword evidence="1" id="KW-0812">Transmembrane</keyword>
<keyword evidence="1" id="KW-0472">Membrane</keyword>
<proteinExistence type="predicted"/>
<sequence>MIIPSSLLDLSFVFLLATLPHVVLALTNVTVSYNSSSIHYKPNSSVWFTSDSSLDYSQSHTTTITKGASANFTFTGVAIYYAAASWPYPVSANISLNGGSGTFVDLHDYQSTQANGGSASASATIHWYREGLQNTTHTIVISLANNATYAVLDTLIYTIDDGDDDSDNTDDSHSTWPMILGSVLGGLVLIGAIVGSVFAYRRRQKKKNEKPIWDAPILENLMTPLVSPQAAETHPLVSSKFDNHRHTLYPSSSSGIQSQNLDSTFAADSSELGRYSDHMSAFTPQFVEGSSRSRVGSQVVAGVGYADEKKGTRSNMVLSVVNLEAEELPPPAYSEHHDH</sequence>
<evidence type="ECO:0000313" key="2">
    <source>
        <dbReference type="EMBL" id="KAJ3732064.1"/>
    </source>
</evidence>
<dbReference type="AlphaFoldDB" id="A0AA38JGB0"/>
<dbReference type="CDD" id="cd12087">
    <property type="entry name" value="TM_EGFR-like"/>
    <property type="match status" value="1"/>
</dbReference>
<reference evidence="2" key="1">
    <citation type="submission" date="2022-08" db="EMBL/GenBank/DDBJ databases">
        <authorList>
            <consortium name="DOE Joint Genome Institute"/>
            <person name="Min B."/>
            <person name="Sierra-Patev S."/>
            <person name="Naranjo-Ortiz M."/>
            <person name="Looney B."/>
            <person name="Konkel Z."/>
            <person name="Slot J.C."/>
            <person name="Sakamoto Y."/>
            <person name="Steenwyk J.L."/>
            <person name="Rokas A."/>
            <person name="Carro J."/>
            <person name="Camarero S."/>
            <person name="Ferreira P."/>
            <person name="Molpeceres G."/>
            <person name="Ruiz-duenas F.J."/>
            <person name="Serrano A."/>
            <person name="Henrissat B."/>
            <person name="Drula E."/>
            <person name="Hughes K.W."/>
            <person name="Mata J.L."/>
            <person name="Ishikawa N.K."/>
            <person name="Vargas-Isla R."/>
            <person name="Ushijima S."/>
            <person name="Smith C.A."/>
            <person name="Ahrendt S."/>
            <person name="Andreopoulos W."/>
            <person name="He G."/>
            <person name="LaButti K."/>
            <person name="Lipzen A."/>
            <person name="Ng V."/>
            <person name="Riley R."/>
            <person name="Sandor L."/>
            <person name="Barry K."/>
            <person name="Martinez A.T."/>
            <person name="Xiao Y."/>
            <person name="Gibbons J.G."/>
            <person name="Terashima K."/>
            <person name="Hibbett D.S."/>
            <person name="Grigoriev I.V."/>
        </authorList>
    </citation>
    <scope>NUCLEOTIDE SEQUENCE</scope>
    <source>
        <strain evidence="2">ET3784</strain>
    </source>
</reference>
<comment type="caution">
    <text evidence="2">The sequence shown here is derived from an EMBL/GenBank/DDBJ whole genome shotgun (WGS) entry which is preliminary data.</text>
</comment>